<evidence type="ECO:0000313" key="3">
    <source>
        <dbReference type="EMBL" id="TWT62866.1"/>
    </source>
</evidence>
<proteinExistence type="predicted"/>
<evidence type="ECO:0000259" key="2">
    <source>
        <dbReference type="Pfam" id="PF12706"/>
    </source>
</evidence>
<evidence type="ECO:0000259" key="1">
    <source>
        <dbReference type="Pfam" id="PF07521"/>
    </source>
</evidence>
<keyword evidence="3" id="KW-0378">Hydrolase</keyword>
<keyword evidence="4" id="KW-1185">Reference proteome</keyword>
<dbReference type="InterPro" id="IPR036866">
    <property type="entry name" value="RibonucZ/Hydroxyglut_hydro"/>
</dbReference>
<feature type="domain" description="Zn-dependent metallo-hydrolase RNA specificity" evidence="1">
    <location>
        <begin position="334"/>
        <end position="366"/>
    </location>
</feature>
<organism evidence="3 4">
    <name type="scientific">Rubinisphaera italica</name>
    <dbReference type="NCBI Taxonomy" id="2527969"/>
    <lineage>
        <taxon>Bacteria</taxon>
        <taxon>Pseudomonadati</taxon>
        <taxon>Planctomycetota</taxon>
        <taxon>Planctomycetia</taxon>
        <taxon>Planctomycetales</taxon>
        <taxon>Planctomycetaceae</taxon>
        <taxon>Rubinisphaera</taxon>
    </lineage>
</organism>
<accession>A0A5C5XI33</accession>
<feature type="domain" description="Metallo-beta-lactamase" evidence="2">
    <location>
        <begin position="32"/>
        <end position="160"/>
    </location>
</feature>
<dbReference type="AlphaFoldDB" id="A0A5C5XI33"/>
<dbReference type="SUPFAM" id="SSF56281">
    <property type="entry name" value="Metallo-hydrolase/oxidoreductase"/>
    <property type="match status" value="1"/>
</dbReference>
<dbReference type="InterPro" id="IPR001279">
    <property type="entry name" value="Metallo-B-lactamas"/>
</dbReference>
<dbReference type="PANTHER" id="PTHR43694">
    <property type="entry name" value="RIBONUCLEASE J"/>
    <property type="match status" value="1"/>
</dbReference>
<reference evidence="3 4" key="1">
    <citation type="submission" date="2019-02" db="EMBL/GenBank/DDBJ databases">
        <title>Deep-cultivation of Planctomycetes and their phenomic and genomic characterization uncovers novel biology.</title>
        <authorList>
            <person name="Wiegand S."/>
            <person name="Jogler M."/>
            <person name="Boedeker C."/>
            <person name="Pinto D."/>
            <person name="Vollmers J."/>
            <person name="Rivas-Marin E."/>
            <person name="Kohn T."/>
            <person name="Peeters S.H."/>
            <person name="Heuer A."/>
            <person name="Rast P."/>
            <person name="Oberbeckmann S."/>
            <person name="Bunk B."/>
            <person name="Jeske O."/>
            <person name="Meyerdierks A."/>
            <person name="Storesund J.E."/>
            <person name="Kallscheuer N."/>
            <person name="Luecker S."/>
            <person name="Lage O.M."/>
            <person name="Pohl T."/>
            <person name="Merkel B.J."/>
            <person name="Hornburger P."/>
            <person name="Mueller R.-W."/>
            <person name="Bruemmer F."/>
            <person name="Labrenz M."/>
            <person name="Spormann A.M."/>
            <person name="Op Den Camp H."/>
            <person name="Overmann J."/>
            <person name="Amann R."/>
            <person name="Jetten M.S.M."/>
            <person name="Mascher T."/>
            <person name="Medema M.H."/>
            <person name="Devos D.P."/>
            <person name="Kaster A.-K."/>
            <person name="Ovreas L."/>
            <person name="Rohde M."/>
            <person name="Galperin M.Y."/>
            <person name="Jogler C."/>
        </authorList>
    </citation>
    <scope>NUCLEOTIDE SEQUENCE [LARGE SCALE GENOMIC DNA]</scope>
    <source>
        <strain evidence="3 4">Pan54</strain>
    </source>
</reference>
<dbReference type="GO" id="GO:0016787">
    <property type="term" value="F:hydrolase activity"/>
    <property type="evidence" value="ECO:0007669"/>
    <property type="project" value="UniProtKB-KW"/>
</dbReference>
<dbReference type="Proteomes" id="UP000316095">
    <property type="component" value="Unassembled WGS sequence"/>
</dbReference>
<gene>
    <name evidence="3" type="ORF">Pan54_36120</name>
</gene>
<dbReference type="Pfam" id="PF07521">
    <property type="entry name" value="RMMBL"/>
    <property type="match status" value="1"/>
</dbReference>
<sequence>MRIVLDIGLPLKNDKNISAPDISGLTACDDSLLGIFISHPHPDHYGLLDKITEPVPVYMGEASRRIIEVSSFFTPLPTLGNVEPLGYRDQQSIQLGPFTITPYRIDHSAFDSHCLLIEAEGKRLFYSGDIRGHGRNSHLYDDLIQNPPQNIDVLICEGTQIGRIPDFAYPDEESVEAGMVEVFKKTNGMGLVWCSSQNIDRLVSVWNACKKSGRQLVLDMYTAEIVRAAKDDALPKPGKEGVTVYLPYTQKQKIIREKAFHISNPYRRHRIYYKALVEAASRLVMIFRPSMMGDHDLAKCLSGASLISSVWSGYVHRSQNELDQMKNMGIERTHIHTSGHATVDELRKFANAIPAKRIVPIHLENREGFAELSERVELKNDHEWWEI</sequence>
<dbReference type="EC" id="3.1.-.-" evidence="3"/>
<dbReference type="Pfam" id="PF12706">
    <property type="entry name" value="Lactamase_B_2"/>
    <property type="match status" value="1"/>
</dbReference>
<dbReference type="PANTHER" id="PTHR43694:SF1">
    <property type="entry name" value="RIBONUCLEASE J"/>
    <property type="match status" value="1"/>
</dbReference>
<name>A0A5C5XI33_9PLAN</name>
<dbReference type="Gene3D" id="3.60.15.10">
    <property type="entry name" value="Ribonuclease Z/Hydroxyacylglutathione hydrolase-like"/>
    <property type="match status" value="1"/>
</dbReference>
<evidence type="ECO:0000313" key="4">
    <source>
        <dbReference type="Proteomes" id="UP000316095"/>
    </source>
</evidence>
<comment type="caution">
    <text evidence="3">The sequence shown here is derived from an EMBL/GenBank/DDBJ whole genome shotgun (WGS) entry which is preliminary data.</text>
</comment>
<protein>
    <submittedName>
        <fullName evidence="3">Putative ribonuclease J</fullName>
        <ecNumber evidence="3">3.1.-.-</ecNumber>
    </submittedName>
</protein>
<dbReference type="EMBL" id="SJPG01000001">
    <property type="protein sequence ID" value="TWT62866.1"/>
    <property type="molecule type" value="Genomic_DNA"/>
</dbReference>
<dbReference type="OrthoDB" id="9803916at2"/>
<dbReference type="InterPro" id="IPR011108">
    <property type="entry name" value="RMMBL"/>
</dbReference>